<keyword evidence="2" id="KW-1185">Reference proteome</keyword>
<dbReference type="HOGENOM" id="CLU_2698671_0_0_7"/>
<reference evidence="2" key="1">
    <citation type="journal article" date="2013" name="Stand. Genomic Sci.">
        <title>Complete genome sequence of Desulfocapsa sulfexigens, a marine deltaproteobacterium specialized in disproportionating inorganic sulfur compounds.</title>
        <authorList>
            <person name="Finster K.W."/>
            <person name="Kjeldsen K.U."/>
            <person name="Kube M."/>
            <person name="Reinhardt R."/>
            <person name="Mussmann M."/>
            <person name="Amann R."/>
            <person name="Schreiber L."/>
        </authorList>
    </citation>
    <scope>NUCLEOTIDE SEQUENCE [LARGE SCALE GENOMIC DNA]</scope>
    <source>
        <strain evidence="2">DSM 10523 / SB164P1</strain>
    </source>
</reference>
<evidence type="ECO:0000313" key="1">
    <source>
        <dbReference type="EMBL" id="AGF77612.1"/>
    </source>
</evidence>
<proteinExistence type="predicted"/>
<dbReference type="STRING" id="1167006.UWK_01040"/>
<dbReference type="EMBL" id="CP003985">
    <property type="protein sequence ID" value="AGF77612.1"/>
    <property type="molecule type" value="Genomic_DNA"/>
</dbReference>
<sequence>MELTLWRKASQVTAGRMRLGLQMILGNVRIRTWWNPKCRIFRPLVDANPPPSDEDEMKNLYGFMSENNLTENH</sequence>
<dbReference type="Proteomes" id="UP000011721">
    <property type="component" value="Chromosome"/>
</dbReference>
<protein>
    <submittedName>
        <fullName evidence="1">Uncharacterized protein</fullName>
    </submittedName>
</protein>
<accession>M1P7E2</accession>
<dbReference type="KEGG" id="dsf:UWK_01040"/>
<organism evidence="1 2">
    <name type="scientific">Desulfocapsa sulfexigens (strain DSM 10523 / SB164P1)</name>
    <dbReference type="NCBI Taxonomy" id="1167006"/>
    <lineage>
        <taxon>Bacteria</taxon>
        <taxon>Pseudomonadati</taxon>
        <taxon>Thermodesulfobacteriota</taxon>
        <taxon>Desulfobulbia</taxon>
        <taxon>Desulfobulbales</taxon>
        <taxon>Desulfocapsaceae</taxon>
        <taxon>Desulfocapsa</taxon>
    </lineage>
</organism>
<evidence type="ECO:0000313" key="2">
    <source>
        <dbReference type="Proteomes" id="UP000011721"/>
    </source>
</evidence>
<name>M1P7E2_DESSD</name>
<gene>
    <name evidence="1" type="ordered locus">UWK_01040</name>
</gene>
<dbReference type="AlphaFoldDB" id="M1P7E2"/>